<keyword evidence="4" id="KW-0804">Transcription</keyword>
<feature type="domain" description="Xylanolytic transcriptional activator regulatory" evidence="7">
    <location>
        <begin position="221"/>
        <end position="293"/>
    </location>
</feature>
<dbReference type="HOGENOM" id="CLU_051355_0_0_1"/>
<keyword evidence="5" id="KW-0539">Nucleus</keyword>
<evidence type="ECO:0000256" key="6">
    <source>
        <dbReference type="SAM" id="MobiDB-lite"/>
    </source>
</evidence>
<dbReference type="GO" id="GO:0008270">
    <property type="term" value="F:zinc ion binding"/>
    <property type="evidence" value="ECO:0007669"/>
    <property type="project" value="InterPro"/>
</dbReference>
<dbReference type="AlphaFoldDB" id="A0A072P4B7"/>
<dbReference type="EMBL" id="AMGV01000009">
    <property type="protein sequence ID" value="KEF54939.1"/>
    <property type="molecule type" value="Genomic_DNA"/>
</dbReference>
<accession>A0A072P4B7</accession>
<evidence type="ECO:0000313" key="8">
    <source>
        <dbReference type="EMBL" id="KEF54939.1"/>
    </source>
</evidence>
<proteinExistence type="predicted"/>
<sequence>MDSGPQSPLEPASPPKPQTDAIYADLIDDDAPIPTQEQGSTVLYVGNPLHNLSYTVGQRRLSDPQRPLHYFVVGESATGRVVAENEAPRTLTMSNNDHLPPKAVQDELVRIYFSVFQPSYPFLDRSHFIGLYNTGEFTVVGSSRSLSLMLLQAVFLTAFTHCSTSVVQSAGFQSRIDAKVTYFRRTKALWDAALETDRLINIQVLLLLQFWWDSPTEQKDSIFWLNMAISLAQGCGMHRSTACSGLPDHQRRLWTRIWACLRLRDAQLATALGRPLHLHSEDCDVEPLDVSIFLEDNDLQMDEPLVGRSTHLEKLYFLNMSKLSNIAGLISQGHRPRGADGKLAEARTTLREWYQSLETELQLGAGYHVEFWVKFLHIYYK</sequence>
<protein>
    <recommendedName>
        <fullName evidence="7">Xylanolytic transcriptional activator regulatory domain-containing protein</fullName>
    </recommendedName>
</protein>
<dbReference type="STRING" id="1182545.A0A072P4B7"/>
<evidence type="ECO:0000256" key="1">
    <source>
        <dbReference type="ARBA" id="ARBA00022833"/>
    </source>
</evidence>
<dbReference type="Proteomes" id="UP000027920">
    <property type="component" value="Unassembled WGS sequence"/>
</dbReference>
<keyword evidence="3" id="KW-0238">DNA-binding</keyword>
<evidence type="ECO:0000256" key="4">
    <source>
        <dbReference type="ARBA" id="ARBA00023163"/>
    </source>
</evidence>
<evidence type="ECO:0000313" key="9">
    <source>
        <dbReference type="Proteomes" id="UP000027920"/>
    </source>
</evidence>
<evidence type="ECO:0000256" key="3">
    <source>
        <dbReference type="ARBA" id="ARBA00023125"/>
    </source>
</evidence>
<keyword evidence="1" id="KW-0862">Zinc</keyword>
<dbReference type="OrthoDB" id="5121955at2759"/>
<comment type="caution">
    <text evidence="8">The sequence shown here is derived from an EMBL/GenBank/DDBJ whole genome shotgun (WGS) entry which is preliminary data.</text>
</comment>
<dbReference type="RefSeq" id="XP_013257529.1">
    <property type="nucleotide sequence ID" value="XM_013402075.1"/>
</dbReference>
<gene>
    <name evidence="8" type="ORF">A1O9_09382</name>
</gene>
<dbReference type="InterPro" id="IPR052073">
    <property type="entry name" value="Amide_Lactam_Regulators"/>
</dbReference>
<dbReference type="GO" id="GO:0006351">
    <property type="term" value="P:DNA-templated transcription"/>
    <property type="evidence" value="ECO:0007669"/>
    <property type="project" value="InterPro"/>
</dbReference>
<evidence type="ECO:0000256" key="2">
    <source>
        <dbReference type="ARBA" id="ARBA00023015"/>
    </source>
</evidence>
<dbReference type="VEuPathDB" id="FungiDB:A1O9_09382"/>
<dbReference type="SMART" id="SM00906">
    <property type="entry name" value="Fungal_trans"/>
    <property type="match status" value="1"/>
</dbReference>
<dbReference type="PANTHER" id="PTHR47171">
    <property type="entry name" value="FARA-RELATED"/>
    <property type="match status" value="1"/>
</dbReference>
<reference evidence="8 9" key="1">
    <citation type="submission" date="2013-03" db="EMBL/GenBank/DDBJ databases">
        <title>The Genome Sequence of Exophiala aquamarina CBS 119918.</title>
        <authorList>
            <consortium name="The Broad Institute Genomics Platform"/>
            <person name="Cuomo C."/>
            <person name="de Hoog S."/>
            <person name="Gorbushina A."/>
            <person name="Walker B."/>
            <person name="Young S.K."/>
            <person name="Zeng Q."/>
            <person name="Gargeya S."/>
            <person name="Fitzgerald M."/>
            <person name="Haas B."/>
            <person name="Abouelleil A."/>
            <person name="Allen A.W."/>
            <person name="Alvarado L."/>
            <person name="Arachchi H.M."/>
            <person name="Berlin A.M."/>
            <person name="Chapman S.B."/>
            <person name="Gainer-Dewar J."/>
            <person name="Goldberg J."/>
            <person name="Griggs A."/>
            <person name="Gujja S."/>
            <person name="Hansen M."/>
            <person name="Howarth C."/>
            <person name="Imamovic A."/>
            <person name="Ireland A."/>
            <person name="Larimer J."/>
            <person name="McCowan C."/>
            <person name="Murphy C."/>
            <person name="Pearson M."/>
            <person name="Poon T.W."/>
            <person name="Priest M."/>
            <person name="Roberts A."/>
            <person name="Saif S."/>
            <person name="Shea T."/>
            <person name="Sisk P."/>
            <person name="Sykes S."/>
            <person name="Wortman J."/>
            <person name="Nusbaum C."/>
            <person name="Birren B."/>
        </authorList>
    </citation>
    <scope>NUCLEOTIDE SEQUENCE [LARGE SCALE GENOMIC DNA]</scope>
    <source>
        <strain evidence="8 9">CBS 119918</strain>
    </source>
</reference>
<organism evidence="8 9">
    <name type="scientific">Exophiala aquamarina CBS 119918</name>
    <dbReference type="NCBI Taxonomy" id="1182545"/>
    <lineage>
        <taxon>Eukaryota</taxon>
        <taxon>Fungi</taxon>
        <taxon>Dikarya</taxon>
        <taxon>Ascomycota</taxon>
        <taxon>Pezizomycotina</taxon>
        <taxon>Eurotiomycetes</taxon>
        <taxon>Chaetothyriomycetidae</taxon>
        <taxon>Chaetothyriales</taxon>
        <taxon>Herpotrichiellaceae</taxon>
        <taxon>Exophiala</taxon>
    </lineage>
</organism>
<dbReference type="GO" id="GO:0003677">
    <property type="term" value="F:DNA binding"/>
    <property type="evidence" value="ECO:0007669"/>
    <property type="project" value="UniProtKB-KW"/>
</dbReference>
<dbReference type="CDD" id="cd12148">
    <property type="entry name" value="fungal_TF_MHR"/>
    <property type="match status" value="1"/>
</dbReference>
<dbReference type="GeneID" id="25284291"/>
<name>A0A072P4B7_9EURO</name>
<keyword evidence="9" id="KW-1185">Reference proteome</keyword>
<evidence type="ECO:0000259" key="7">
    <source>
        <dbReference type="SMART" id="SM00906"/>
    </source>
</evidence>
<evidence type="ECO:0000256" key="5">
    <source>
        <dbReference type="ARBA" id="ARBA00023242"/>
    </source>
</evidence>
<dbReference type="PANTHER" id="PTHR47171:SF1">
    <property type="entry name" value="ZN(II)2CYS6 TRANSCRIPTION FACTOR (EUROFUNG)"/>
    <property type="match status" value="1"/>
</dbReference>
<keyword evidence="2" id="KW-0805">Transcription regulation</keyword>
<dbReference type="Pfam" id="PF04082">
    <property type="entry name" value="Fungal_trans"/>
    <property type="match status" value="1"/>
</dbReference>
<dbReference type="InterPro" id="IPR007219">
    <property type="entry name" value="XnlR_reg_dom"/>
</dbReference>
<feature type="region of interest" description="Disordered" evidence="6">
    <location>
        <begin position="1"/>
        <end position="20"/>
    </location>
</feature>